<feature type="transmembrane region" description="Helical" evidence="7">
    <location>
        <begin position="47"/>
        <end position="69"/>
    </location>
</feature>
<reference evidence="8" key="1">
    <citation type="submission" date="2017-05" db="UniProtKB">
        <authorList>
            <consortium name="EnsemblMetazoa"/>
        </authorList>
    </citation>
    <scope>IDENTIFICATION</scope>
</reference>
<proteinExistence type="predicted"/>
<dbReference type="Pfam" id="PF05961">
    <property type="entry name" value="Chordopox_A13L"/>
    <property type="match status" value="1"/>
</dbReference>
<evidence type="ECO:0000256" key="6">
    <source>
        <dbReference type="SAM" id="MobiDB-lite"/>
    </source>
</evidence>
<sequence length="106" mass="11391">CSLEEALRDGTICSGPSVTEATLPTNIGAIGNTSSSSFMALAVSTGFILIIIIIGIVSCVVIVLVVVIYKRKKKKQPHNEAQAHENPMFRHDEIKDAQVEKLGSIQ</sequence>
<evidence type="ECO:0000256" key="2">
    <source>
        <dbReference type="ARBA" id="ARBA00022692"/>
    </source>
</evidence>
<keyword evidence="5 7" id="KW-0472">Membrane</keyword>
<evidence type="ECO:0000256" key="4">
    <source>
        <dbReference type="ARBA" id="ARBA00022989"/>
    </source>
</evidence>
<evidence type="ECO:0000256" key="7">
    <source>
        <dbReference type="SAM" id="Phobius"/>
    </source>
</evidence>
<keyword evidence="4 7" id="KW-1133">Transmembrane helix</keyword>
<keyword evidence="3" id="KW-0426">Late protein</keyword>
<protein>
    <submittedName>
        <fullName evidence="8">Uncharacterized protein</fullName>
    </submittedName>
</protein>
<dbReference type="EnsemblMetazoa" id="Aqu2.1.33489_001">
    <property type="protein sequence ID" value="Aqu2.1.33489_001"/>
    <property type="gene ID" value="Aqu2.1.33489"/>
</dbReference>
<dbReference type="InterPro" id="IPR009236">
    <property type="entry name" value="Chordopox_A13L"/>
</dbReference>
<evidence type="ECO:0000256" key="5">
    <source>
        <dbReference type="ARBA" id="ARBA00023136"/>
    </source>
</evidence>
<evidence type="ECO:0000256" key="3">
    <source>
        <dbReference type="ARBA" id="ARBA00022921"/>
    </source>
</evidence>
<dbReference type="AlphaFoldDB" id="A0A1X7V116"/>
<feature type="compositionally biased region" description="Basic and acidic residues" evidence="6">
    <location>
        <begin position="77"/>
        <end position="92"/>
    </location>
</feature>
<feature type="region of interest" description="Disordered" evidence="6">
    <location>
        <begin position="72"/>
        <end position="92"/>
    </location>
</feature>
<accession>A0A1X7V116</accession>
<keyword evidence="2 7" id="KW-0812">Transmembrane</keyword>
<organism evidence="8">
    <name type="scientific">Amphimedon queenslandica</name>
    <name type="common">Sponge</name>
    <dbReference type="NCBI Taxonomy" id="400682"/>
    <lineage>
        <taxon>Eukaryota</taxon>
        <taxon>Metazoa</taxon>
        <taxon>Porifera</taxon>
        <taxon>Demospongiae</taxon>
        <taxon>Heteroscleromorpha</taxon>
        <taxon>Haplosclerida</taxon>
        <taxon>Niphatidae</taxon>
        <taxon>Amphimedon</taxon>
    </lineage>
</organism>
<evidence type="ECO:0000313" key="8">
    <source>
        <dbReference type="EnsemblMetazoa" id="Aqu2.1.33489_001"/>
    </source>
</evidence>
<name>A0A1X7V116_AMPQE</name>
<evidence type="ECO:0000256" key="1">
    <source>
        <dbReference type="ARBA" id="ARBA00004381"/>
    </source>
</evidence>
<dbReference type="InParanoid" id="A0A1X7V116"/>
<comment type="subcellular location">
    <subcellularLocation>
        <location evidence="1">Virion membrane</location>
        <topology evidence="1">Single-pass membrane protein</topology>
    </subcellularLocation>
</comment>